<feature type="repeat" description="ANK" evidence="3">
    <location>
        <begin position="245"/>
        <end position="273"/>
    </location>
</feature>
<dbReference type="RefSeq" id="XP_026275292.1">
    <property type="nucleotide sequence ID" value="XM_026419507.2"/>
</dbReference>
<evidence type="ECO:0000256" key="2">
    <source>
        <dbReference type="ARBA" id="ARBA00023043"/>
    </source>
</evidence>
<dbReference type="PANTHER" id="PTHR24198:SF165">
    <property type="entry name" value="ANKYRIN REPEAT-CONTAINING PROTEIN-RELATED"/>
    <property type="match status" value="1"/>
</dbReference>
<dbReference type="AlphaFoldDB" id="A0A6J1S2R7"/>
<evidence type="ECO:0000313" key="4">
    <source>
        <dbReference type="Proteomes" id="UP000504606"/>
    </source>
</evidence>
<dbReference type="Gene3D" id="1.25.40.20">
    <property type="entry name" value="Ankyrin repeat-containing domain"/>
    <property type="match status" value="3"/>
</dbReference>
<protein>
    <submittedName>
        <fullName evidence="5">Ankyrin-1-like</fullName>
    </submittedName>
</protein>
<gene>
    <name evidence="5" type="primary">LOC113204343</name>
</gene>
<dbReference type="Pfam" id="PF13637">
    <property type="entry name" value="Ank_4"/>
    <property type="match status" value="1"/>
</dbReference>
<keyword evidence="2 3" id="KW-0040">ANK repeat</keyword>
<feature type="repeat" description="ANK" evidence="3">
    <location>
        <begin position="212"/>
        <end position="244"/>
    </location>
</feature>
<dbReference type="InterPro" id="IPR036770">
    <property type="entry name" value="Ankyrin_rpt-contain_sf"/>
</dbReference>
<feature type="repeat" description="ANK" evidence="3">
    <location>
        <begin position="3"/>
        <end position="35"/>
    </location>
</feature>
<feature type="repeat" description="ANK" evidence="3">
    <location>
        <begin position="419"/>
        <end position="456"/>
    </location>
</feature>
<dbReference type="PROSITE" id="PS50088">
    <property type="entry name" value="ANK_REPEAT"/>
    <property type="match status" value="6"/>
</dbReference>
<evidence type="ECO:0000313" key="5">
    <source>
        <dbReference type="RefSeq" id="XP_026275292.1"/>
    </source>
</evidence>
<dbReference type="PROSITE" id="PS50297">
    <property type="entry name" value="ANK_REP_REGION"/>
    <property type="match status" value="3"/>
</dbReference>
<dbReference type="SMART" id="SM00248">
    <property type="entry name" value="ANK"/>
    <property type="match status" value="8"/>
</dbReference>
<feature type="repeat" description="ANK" evidence="3">
    <location>
        <begin position="141"/>
        <end position="173"/>
    </location>
</feature>
<dbReference type="Proteomes" id="UP000504606">
    <property type="component" value="Unplaced"/>
</dbReference>
<dbReference type="Pfam" id="PF12796">
    <property type="entry name" value="Ank_2"/>
    <property type="match status" value="3"/>
</dbReference>
<dbReference type="OrthoDB" id="10251692at2759"/>
<feature type="repeat" description="ANK" evidence="3">
    <location>
        <begin position="374"/>
        <end position="406"/>
    </location>
</feature>
<proteinExistence type="predicted"/>
<dbReference type="PANTHER" id="PTHR24198">
    <property type="entry name" value="ANKYRIN REPEAT AND PROTEIN KINASE DOMAIN-CONTAINING PROTEIN"/>
    <property type="match status" value="1"/>
</dbReference>
<accession>A0A6J1S2R7</accession>
<reference evidence="5" key="1">
    <citation type="submission" date="2025-08" db="UniProtKB">
        <authorList>
            <consortium name="RefSeq"/>
        </authorList>
    </citation>
    <scope>IDENTIFICATION</scope>
    <source>
        <tissue evidence="5">Whole organism</tissue>
    </source>
</reference>
<sequence length="559" mass="61590">MGEPGFALHAAASAGDVDEIESLLQAGADVNALDADKLSPLDHAAASGCAATVQLFLDLLPPPSVDRCWSAAGWAARRQHGEVFSTLLKVLESRGALQDHLLYSCPDEARKAVWWVAKRGNVTIAAALLDDCPVAMRLETDGSTMLIVAVMFSQTDMVNFLLDRGADPFTEDSRHENAVTAAARAGSVAMINLLWESTEGAGRLERWNARGSKHPPLCKAAQEGHLQAVQRLLELGLDMETSDADGHTPLYLAAGGGPRCSGVVMWLLSQGASWWEAVQCAVQREDGGVFRTLIDIPGVEWRNPYFVREVVQRGSAVIAAELLDRWPEAINLELYEVNESKRDASMLRLAARLNHVALVQLLVARGARLRVLCAPLTALHDAARMGHLEVVQALLPDPTTLNADRRQKHRALLEYRGWRGHTALHRAVTRETTDDRQLQIVQLLLERELDLLEEHDSTRWNRLTVFRKTEGGRTPLQCCAGEQMGPVLLRHMTSERVMALGGMDWQAVLDAVQDAQNQAPNDWQTDENAMQEEERADATLWEGGDAGEELHASLERLHF</sequence>
<dbReference type="SUPFAM" id="SSF48403">
    <property type="entry name" value="Ankyrin repeat"/>
    <property type="match status" value="2"/>
</dbReference>
<organism evidence="4 5">
    <name type="scientific">Frankliniella occidentalis</name>
    <name type="common">Western flower thrips</name>
    <name type="synonym">Euthrips occidentalis</name>
    <dbReference type="NCBI Taxonomy" id="133901"/>
    <lineage>
        <taxon>Eukaryota</taxon>
        <taxon>Metazoa</taxon>
        <taxon>Ecdysozoa</taxon>
        <taxon>Arthropoda</taxon>
        <taxon>Hexapoda</taxon>
        <taxon>Insecta</taxon>
        <taxon>Pterygota</taxon>
        <taxon>Neoptera</taxon>
        <taxon>Paraneoptera</taxon>
        <taxon>Thysanoptera</taxon>
        <taxon>Terebrantia</taxon>
        <taxon>Thripoidea</taxon>
        <taxon>Thripidae</taxon>
        <taxon>Frankliniella</taxon>
    </lineage>
</organism>
<evidence type="ECO:0000256" key="1">
    <source>
        <dbReference type="ARBA" id="ARBA00022737"/>
    </source>
</evidence>
<keyword evidence="1" id="KW-0677">Repeat</keyword>
<evidence type="ECO:0000256" key="3">
    <source>
        <dbReference type="PROSITE-ProRule" id="PRU00023"/>
    </source>
</evidence>
<keyword evidence="4" id="KW-1185">Reference proteome</keyword>
<dbReference type="InterPro" id="IPR002110">
    <property type="entry name" value="Ankyrin_rpt"/>
</dbReference>
<dbReference type="GeneID" id="113204343"/>
<dbReference type="KEGG" id="foc:113204343"/>
<name>A0A6J1S2R7_FRAOC</name>